<evidence type="ECO:0000256" key="2">
    <source>
        <dbReference type="SAM" id="Phobius"/>
    </source>
</evidence>
<dbReference type="Gene3D" id="2.60.120.260">
    <property type="entry name" value="Galactose-binding domain-like"/>
    <property type="match status" value="3"/>
</dbReference>
<comment type="caution">
    <text evidence="4">The sequence shown here is derived from an EMBL/GenBank/DDBJ whole genome shotgun (WGS) entry which is preliminary data.</text>
</comment>
<keyword evidence="2" id="KW-0472">Membrane</keyword>
<dbReference type="InterPro" id="IPR008979">
    <property type="entry name" value="Galactose-bd-like_sf"/>
</dbReference>
<dbReference type="EMBL" id="JACOQK010000001">
    <property type="protein sequence ID" value="MBC5787231.1"/>
    <property type="molecule type" value="Genomic_DNA"/>
</dbReference>
<dbReference type="InterPro" id="IPR049174">
    <property type="entry name" value="Beta-AFase-like"/>
</dbReference>
<accession>A0ABR7IPZ9</accession>
<evidence type="ECO:0000259" key="3">
    <source>
        <dbReference type="PROSITE" id="PS50022"/>
    </source>
</evidence>
<keyword evidence="2" id="KW-1133">Transmembrane helix</keyword>
<dbReference type="Pfam" id="PF00754">
    <property type="entry name" value="F5_F8_type_C"/>
    <property type="match status" value="3"/>
</dbReference>
<protein>
    <submittedName>
        <fullName evidence="4">Discoidin domain-containing protein</fullName>
    </submittedName>
</protein>
<keyword evidence="1" id="KW-0378">Hydrolase</keyword>
<sequence length="1454" mass="161577">MRKNYILRGISTILAMLFLCLYSIPVVAKTQEKTTGNQLELIDLSNLNTESGYLYERANANYDRLESDQYNVQKAIAGDPSWPGDMQGRIILGLVSQAKTLHQREPVTLEAMMDEMEKNLIDGAFMNSKLNPDMANEQLFSGHSWFLRAMCELYQWNGDQRALNVINNLVQKLLIEGKPAIERYPIEHLSGGGGVSGEIIGQQNGWELSTDTGCIFMMLDGATHAYEVTHNQELKQVIDVLIQKFMKADVVDLKFQTHATLSATRGLLRFYQETNDKKYLDYALQRMNEYITYGMTEAYMNYNWYQRPEWTEPCAIIDSYLVAMELFRFTEDIAWLELGQKILYNGIGAAQRSNGGFGTDSCVGVSNQTLNLHGFEATQCCTMRGGEGTTKAIRYQYMIGQDNALYALQYGNNTLKFNGITLQQMSNYPEDGNVEFSVLDCNQNTNLNLCLFVPSFVSSYQVCVDGKTVDAPVENGFIHLNLSVKKGTKISFQFDLPVVFHNTKEQNGHISGLIYSKGFVELGWFQNQQNIAEQNLPFSERTLTPIYERFHLNSTEISSTPVQIISDRFNIASSGIGISSSGNYTGINDGNRTNGWFSEPQETSNNSQWVGIGFDNICPIDIVSIYPSSSQGLPQSFTIEVSNNNKDWEVIQNVSGHNPSLPYILELEQPKQLQFIRITSSELSQMDDGKFYMAVGEVELYSSSSKVLSITSDMASISDQISINGKTPVSLPYQQLIFPGEEIQLQIIPNLNNEYTFYQWNGDIQSDKETIHITPQEHTNLIVEHAYSGIENLALGATVTSNNQMLIDPDWMPQNLTDGIYQYPNQKGANGFTSNGLSSQNVAEQPIEIQLDLGSNQQFNQIKLYPRTDCLAEDGTIASFPKDFTISIKGEQEEEFKTIYTAVDIQPEKGSPFTVLWDEIYTARYIKITTTKLGKAVFDNPTVYYLQLSEIVLNNTLNQKENYTLAVDGAKGVPVKVNNKQVTLPYTEEFKQGTKVTVEPIQDDFYSFSNWEGDIYQENPTQQIIMNTDHSLRLNVTQGTLLPHSEMTASATSETNPPDFINGPASFAIDDNPTTIWHTNYKTSGPVLPQSLTLQFQQPENIFQVVYIPRTDKDSKNGIIQKYQLEGLLQDGSWEVLSKGNWPGNNDTQSITIKPTKVTAIRLTALEAVGGYASCAELNVYVDNRMVPSGDKTVLNAVIAYAENAKVSGEYDNAIESVQKSFDTALENAKTVAANENASQEVIDQAWKTLLNEIHKLGFIAGDKESLASLIEVAKKIDLSKYVEAGQAEFTVALEAAKGVYNDGDAMQAEINEVADNLLNAMLNLRYKADKSILEEAVAQANKISASEYTAESYTVLTAAVNEAKMVLENENASQEEVDAAVQSVQAAMDQLVTVDGTVPEEMTSSTNDIATQTGQESTTPKANAAKTGDFVPIVGIATLAVAGVVLVLSRKKK</sequence>
<name>A0ABR7IPZ9_9CLOT</name>
<evidence type="ECO:0000256" key="1">
    <source>
        <dbReference type="ARBA" id="ARBA00023295"/>
    </source>
</evidence>
<keyword evidence="5" id="KW-1185">Reference proteome</keyword>
<dbReference type="Pfam" id="PF20736">
    <property type="entry name" value="Glyco_hydro127M"/>
    <property type="match status" value="1"/>
</dbReference>
<dbReference type="SUPFAM" id="SSF48208">
    <property type="entry name" value="Six-hairpin glycosidases"/>
    <property type="match status" value="1"/>
</dbReference>
<feature type="transmembrane region" description="Helical" evidence="2">
    <location>
        <begin position="1431"/>
        <end position="1449"/>
    </location>
</feature>
<organism evidence="4 5">
    <name type="scientific">Clostridium facile</name>
    <dbReference type="NCBI Taxonomy" id="2763035"/>
    <lineage>
        <taxon>Bacteria</taxon>
        <taxon>Bacillati</taxon>
        <taxon>Bacillota</taxon>
        <taxon>Clostridia</taxon>
        <taxon>Eubacteriales</taxon>
        <taxon>Clostridiaceae</taxon>
        <taxon>Clostridium</taxon>
    </lineage>
</organism>
<dbReference type="Gene3D" id="1.20.1270.90">
    <property type="entry name" value="AF1782-like"/>
    <property type="match status" value="3"/>
</dbReference>
<dbReference type="SUPFAM" id="SSF49785">
    <property type="entry name" value="Galactose-binding domain-like"/>
    <property type="match status" value="3"/>
</dbReference>
<feature type="domain" description="F5/8 type C" evidence="3">
    <location>
        <begin position="552"/>
        <end position="703"/>
    </location>
</feature>
<proteinExistence type="predicted"/>
<keyword evidence="2" id="KW-0812">Transmembrane</keyword>
<feature type="domain" description="F5/8 type C" evidence="3">
    <location>
        <begin position="1029"/>
        <end position="1183"/>
    </location>
</feature>
<dbReference type="PANTHER" id="PTHR43465:SF2">
    <property type="entry name" value="DUF1680 DOMAIN PROTEIN (AFU_ORTHOLOGUE AFUA_1G08910)"/>
    <property type="match status" value="1"/>
</dbReference>
<dbReference type="InterPro" id="IPR049046">
    <property type="entry name" value="Beta-AFase-like_GH127_middle"/>
</dbReference>
<dbReference type="InterPro" id="IPR008928">
    <property type="entry name" value="6-hairpin_glycosidase_sf"/>
</dbReference>
<reference evidence="4 5" key="1">
    <citation type="submission" date="2020-08" db="EMBL/GenBank/DDBJ databases">
        <title>Genome public.</title>
        <authorList>
            <person name="Liu C."/>
            <person name="Sun Q."/>
        </authorList>
    </citation>
    <scope>NUCLEOTIDE SEQUENCE [LARGE SCALE GENOMIC DNA]</scope>
    <source>
        <strain evidence="4 5">NSJ-27</strain>
    </source>
</reference>
<dbReference type="Pfam" id="PF07554">
    <property type="entry name" value="FIVAR"/>
    <property type="match status" value="3"/>
</dbReference>
<dbReference type="InterPro" id="IPR000421">
    <property type="entry name" value="FA58C"/>
</dbReference>
<evidence type="ECO:0000313" key="5">
    <source>
        <dbReference type="Proteomes" id="UP000649151"/>
    </source>
</evidence>
<dbReference type="RefSeq" id="WP_186996275.1">
    <property type="nucleotide sequence ID" value="NZ_JACOQK010000001.1"/>
</dbReference>
<dbReference type="PROSITE" id="PS50022">
    <property type="entry name" value="FA58C_3"/>
    <property type="match status" value="2"/>
</dbReference>
<gene>
    <name evidence="4" type="ORF">H8Z77_04215</name>
</gene>
<keyword evidence="1" id="KW-0326">Glycosidase</keyword>
<evidence type="ECO:0000313" key="4">
    <source>
        <dbReference type="EMBL" id="MBC5787231.1"/>
    </source>
</evidence>
<dbReference type="Proteomes" id="UP000649151">
    <property type="component" value="Unassembled WGS sequence"/>
</dbReference>
<dbReference type="PANTHER" id="PTHR43465">
    <property type="entry name" value="DUF1680 DOMAIN PROTEIN (AFU_ORTHOLOGUE AFUA_1G08910)"/>
    <property type="match status" value="1"/>
</dbReference>